<proteinExistence type="predicted"/>
<organism evidence="6 7">
    <name type="scientific">Phyllotreta striolata</name>
    <name type="common">Striped flea beetle</name>
    <name type="synonym">Crioceris striolata</name>
    <dbReference type="NCBI Taxonomy" id="444603"/>
    <lineage>
        <taxon>Eukaryota</taxon>
        <taxon>Metazoa</taxon>
        <taxon>Ecdysozoa</taxon>
        <taxon>Arthropoda</taxon>
        <taxon>Hexapoda</taxon>
        <taxon>Insecta</taxon>
        <taxon>Pterygota</taxon>
        <taxon>Neoptera</taxon>
        <taxon>Endopterygota</taxon>
        <taxon>Coleoptera</taxon>
        <taxon>Polyphaga</taxon>
        <taxon>Cucujiformia</taxon>
        <taxon>Chrysomeloidea</taxon>
        <taxon>Chrysomelidae</taxon>
        <taxon>Galerucinae</taxon>
        <taxon>Alticini</taxon>
        <taxon>Phyllotreta</taxon>
    </lineage>
</organism>
<gene>
    <name evidence="6" type="ORF">PHYEVI_LOCUS607</name>
</gene>
<evidence type="ECO:0000256" key="2">
    <source>
        <dbReference type="ARBA" id="ARBA00022729"/>
    </source>
</evidence>
<dbReference type="PANTHER" id="PTHR24373">
    <property type="entry name" value="SLIT RELATED LEUCINE-RICH REPEAT NEURONAL PROTEIN"/>
    <property type="match status" value="1"/>
</dbReference>
<dbReference type="Proteomes" id="UP001153712">
    <property type="component" value="Chromosome 1"/>
</dbReference>
<dbReference type="InterPro" id="IPR001611">
    <property type="entry name" value="Leu-rich_rpt"/>
</dbReference>
<keyword evidence="2 5" id="KW-0732">Signal</keyword>
<dbReference type="InterPro" id="IPR032675">
    <property type="entry name" value="LRR_dom_sf"/>
</dbReference>
<dbReference type="Pfam" id="PF13855">
    <property type="entry name" value="LRR_8"/>
    <property type="match status" value="3"/>
</dbReference>
<dbReference type="SMART" id="SM00369">
    <property type="entry name" value="LRR_TYP"/>
    <property type="match status" value="7"/>
</dbReference>
<dbReference type="GO" id="GO:0005615">
    <property type="term" value="C:extracellular space"/>
    <property type="evidence" value="ECO:0007669"/>
    <property type="project" value="TreeGrafter"/>
</dbReference>
<dbReference type="InterPro" id="IPR003591">
    <property type="entry name" value="Leu-rich_rpt_typical-subtyp"/>
</dbReference>
<dbReference type="AlphaFoldDB" id="A0A9N9TG33"/>
<keyword evidence="1" id="KW-0433">Leucine-rich repeat</keyword>
<reference evidence="6" key="1">
    <citation type="submission" date="2022-01" db="EMBL/GenBank/DDBJ databases">
        <authorList>
            <person name="King R."/>
        </authorList>
    </citation>
    <scope>NUCLEOTIDE SEQUENCE</scope>
</reference>
<evidence type="ECO:0000313" key="7">
    <source>
        <dbReference type="Proteomes" id="UP001153712"/>
    </source>
</evidence>
<evidence type="ECO:0000313" key="6">
    <source>
        <dbReference type="EMBL" id="CAG9854142.1"/>
    </source>
</evidence>
<keyword evidence="4" id="KW-0325">Glycoprotein</keyword>
<feature type="chain" id="PRO_5040384918" evidence="5">
    <location>
        <begin position="19"/>
        <end position="369"/>
    </location>
</feature>
<keyword evidence="3" id="KW-0677">Repeat</keyword>
<dbReference type="OrthoDB" id="676979at2759"/>
<dbReference type="Gene3D" id="3.80.10.10">
    <property type="entry name" value="Ribonuclease Inhibitor"/>
    <property type="match status" value="3"/>
</dbReference>
<evidence type="ECO:0000256" key="3">
    <source>
        <dbReference type="ARBA" id="ARBA00022737"/>
    </source>
</evidence>
<dbReference type="FunFam" id="3.80.10.10:FF:000770">
    <property type="entry name" value="Uncharacterized protein"/>
    <property type="match status" value="1"/>
</dbReference>
<dbReference type="InterPro" id="IPR050328">
    <property type="entry name" value="Dev_Immune_Receptor"/>
</dbReference>
<dbReference type="SUPFAM" id="SSF52058">
    <property type="entry name" value="L domain-like"/>
    <property type="match status" value="1"/>
</dbReference>
<name>A0A9N9TG33_PHYSR</name>
<feature type="signal peptide" evidence="5">
    <location>
        <begin position="1"/>
        <end position="18"/>
    </location>
</feature>
<dbReference type="EMBL" id="OU900094">
    <property type="protein sequence ID" value="CAG9854142.1"/>
    <property type="molecule type" value="Genomic_DNA"/>
</dbReference>
<evidence type="ECO:0000256" key="1">
    <source>
        <dbReference type="ARBA" id="ARBA00022614"/>
    </source>
</evidence>
<sequence>MGMLLYYFILASFSGALGLSQPICILDTADRMNLVCKNVANVFPTDMYYGNKNLQCENCDIKVFSLSTFPHENVLLSLNISHTNLQAVDESAFSHLGNLRNIYFEFNKIDRVSSKAFKGLRQVYEINLRNNEIKDLIPGFIEDLEVSYFSLSHNKIEEIPNNVFKGTLVVANLILSHNKIKNIHYDSFTGLEATEYLEIDHNELCYIPIGAFRNLKELKYLNLASNKLSKFSLGTFSGLTALYSLILANNSLETFEGDELLPMHDLNRLDLKGNRLFYLDAHLIYTSAPTLKHVSFEGNVFSCLLLKNVIRYLKAQKVKIETHSGNYDVQNINGIACIEGPVDELTTKEFFFDKAKEEAEMSVRYNSYC</sequence>
<accession>A0A9N9TG33</accession>
<dbReference type="GO" id="GO:0031012">
    <property type="term" value="C:extracellular matrix"/>
    <property type="evidence" value="ECO:0007669"/>
    <property type="project" value="TreeGrafter"/>
</dbReference>
<dbReference type="PANTHER" id="PTHR24373:SF275">
    <property type="entry name" value="TIR DOMAIN-CONTAINING PROTEIN"/>
    <property type="match status" value="1"/>
</dbReference>
<evidence type="ECO:0000256" key="5">
    <source>
        <dbReference type="SAM" id="SignalP"/>
    </source>
</evidence>
<keyword evidence="7" id="KW-1185">Reference proteome</keyword>
<evidence type="ECO:0000256" key="4">
    <source>
        <dbReference type="ARBA" id="ARBA00023180"/>
    </source>
</evidence>
<protein>
    <submittedName>
        <fullName evidence="6">Uncharacterized protein</fullName>
    </submittedName>
</protein>